<accession>A0A1I7YKR1</accession>
<proteinExistence type="predicted"/>
<evidence type="ECO:0000313" key="2">
    <source>
        <dbReference type="Proteomes" id="UP000095287"/>
    </source>
</evidence>
<dbReference type="AlphaFoldDB" id="A0A1I7YKR1"/>
<feature type="region of interest" description="Disordered" evidence="1">
    <location>
        <begin position="278"/>
        <end position="331"/>
    </location>
</feature>
<sequence length="407" mass="45395">MVEQRSLLVMQLAEFPEPPGTKARLDSRGLPGPTAKTKAKTRAAPPDQPPRNPRVREGPEAVITTPIMSRRPGPCCFPREQTEPLNGVKRNLESVCVSMRSKMSTSLSEEDALDSSLGFIIRYGFHGDDVKVAKNDSPSDNRINRRPETPLIERQRSPKEEVLRANEGKVLEFQRKRSKAKVLRSESLNSSFPKTYRFLWLDFCPPSIQFFGPQATIEQSVRNNGTCYLSLLQLQSKGPLAKALILCNAQTGMLRRSSRCRERRRDFAFWICKSGGRANPERESRRMRRVPLGERVEDRPKSRPQSASKGPPAAGEPHRPNPGATDDDRGDRNRFGFFLTFHARVTPTSEFAAALFVLRRDNQLTRAGMPWGSTSGRQEATAAAASVPQSAPCARDPAAAFGRHFGD</sequence>
<evidence type="ECO:0000256" key="1">
    <source>
        <dbReference type="SAM" id="MobiDB-lite"/>
    </source>
</evidence>
<reference evidence="3" key="1">
    <citation type="submission" date="2016-11" db="UniProtKB">
        <authorList>
            <consortium name="WormBaseParasite"/>
        </authorList>
    </citation>
    <scope>IDENTIFICATION</scope>
</reference>
<organism evidence="2 3">
    <name type="scientific">Steinernema glaseri</name>
    <dbReference type="NCBI Taxonomy" id="37863"/>
    <lineage>
        <taxon>Eukaryota</taxon>
        <taxon>Metazoa</taxon>
        <taxon>Ecdysozoa</taxon>
        <taxon>Nematoda</taxon>
        <taxon>Chromadorea</taxon>
        <taxon>Rhabditida</taxon>
        <taxon>Tylenchina</taxon>
        <taxon>Panagrolaimomorpha</taxon>
        <taxon>Strongyloidoidea</taxon>
        <taxon>Steinernematidae</taxon>
        <taxon>Steinernema</taxon>
    </lineage>
</organism>
<dbReference type="WBParaSite" id="L893_g17103.t1">
    <property type="protein sequence ID" value="L893_g17103.t1"/>
    <property type="gene ID" value="L893_g17103"/>
</dbReference>
<protein>
    <submittedName>
        <fullName evidence="3">Uncharacterized protein</fullName>
    </submittedName>
</protein>
<dbReference type="Proteomes" id="UP000095287">
    <property type="component" value="Unplaced"/>
</dbReference>
<feature type="region of interest" description="Disordered" evidence="1">
    <location>
        <begin position="369"/>
        <end position="395"/>
    </location>
</feature>
<feature type="compositionally biased region" description="Basic and acidic residues" evidence="1">
    <location>
        <begin position="291"/>
        <end position="301"/>
    </location>
</feature>
<evidence type="ECO:0000313" key="3">
    <source>
        <dbReference type="WBParaSite" id="L893_g17103.t1"/>
    </source>
</evidence>
<name>A0A1I7YKR1_9BILA</name>
<feature type="region of interest" description="Disordered" evidence="1">
    <location>
        <begin position="14"/>
        <end position="59"/>
    </location>
</feature>
<keyword evidence="2" id="KW-1185">Reference proteome</keyword>
<feature type="region of interest" description="Disordered" evidence="1">
    <location>
        <begin position="132"/>
        <end position="160"/>
    </location>
</feature>
<feature type="compositionally biased region" description="Low complexity" evidence="1">
    <location>
        <begin position="380"/>
        <end position="394"/>
    </location>
</feature>